<feature type="non-terminal residue" evidence="1">
    <location>
        <position position="1"/>
    </location>
</feature>
<organism evidence="1 2">
    <name type="scientific">Cephalotus follicularis</name>
    <name type="common">Albany pitcher plant</name>
    <dbReference type="NCBI Taxonomy" id="3775"/>
    <lineage>
        <taxon>Eukaryota</taxon>
        <taxon>Viridiplantae</taxon>
        <taxon>Streptophyta</taxon>
        <taxon>Embryophyta</taxon>
        <taxon>Tracheophyta</taxon>
        <taxon>Spermatophyta</taxon>
        <taxon>Magnoliopsida</taxon>
        <taxon>eudicotyledons</taxon>
        <taxon>Gunneridae</taxon>
        <taxon>Pentapetalae</taxon>
        <taxon>rosids</taxon>
        <taxon>fabids</taxon>
        <taxon>Oxalidales</taxon>
        <taxon>Cephalotaceae</taxon>
        <taxon>Cephalotus</taxon>
    </lineage>
</organism>
<reference evidence="2" key="1">
    <citation type="submission" date="2016-04" db="EMBL/GenBank/DDBJ databases">
        <title>Cephalotus genome sequencing.</title>
        <authorList>
            <person name="Fukushima K."/>
            <person name="Hasebe M."/>
            <person name="Fang X."/>
        </authorList>
    </citation>
    <scope>NUCLEOTIDE SEQUENCE [LARGE SCALE GENOMIC DNA]</scope>
    <source>
        <strain evidence="2">cv. St1</strain>
    </source>
</reference>
<comment type="caution">
    <text evidence="1">The sequence shown here is derived from an EMBL/GenBank/DDBJ whole genome shotgun (WGS) entry which is preliminary data.</text>
</comment>
<proteinExistence type="predicted"/>
<gene>
    <name evidence="1" type="ORF">CFOL_v3_12497</name>
</gene>
<dbReference type="Proteomes" id="UP000187406">
    <property type="component" value="Unassembled WGS sequence"/>
</dbReference>
<name>A0A1Q3BLZ5_CEPFO</name>
<evidence type="ECO:0000313" key="2">
    <source>
        <dbReference type="Proteomes" id="UP000187406"/>
    </source>
</evidence>
<dbReference type="EMBL" id="BDDD01000679">
    <property type="protein sequence ID" value="GAV68995.1"/>
    <property type="molecule type" value="Genomic_DNA"/>
</dbReference>
<accession>A0A1Q3BLZ5</accession>
<evidence type="ECO:0000313" key="1">
    <source>
        <dbReference type="EMBL" id="GAV68995.1"/>
    </source>
</evidence>
<sequence>TSKTWERRSRC</sequence>
<protein>
    <submittedName>
        <fullName evidence="1">Uncharacterized protein</fullName>
    </submittedName>
</protein>
<keyword evidence="2" id="KW-1185">Reference proteome</keyword>